<evidence type="ECO:0008006" key="3">
    <source>
        <dbReference type="Google" id="ProtNLM"/>
    </source>
</evidence>
<dbReference type="EMBL" id="CP102290">
    <property type="protein sequence ID" value="UWP58286.1"/>
    <property type="molecule type" value="Genomic_DNA"/>
</dbReference>
<gene>
    <name evidence="1" type="ORF">NQ502_12960</name>
</gene>
<organism evidence="1 2">
    <name type="scientific">Ruminococcus gauvreauii</name>
    <dbReference type="NCBI Taxonomy" id="438033"/>
    <lineage>
        <taxon>Bacteria</taxon>
        <taxon>Bacillati</taxon>
        <taxon>Bacillota</taxon>
        <taxon>Clostridia</taxon>
        <taxon>Eubacteriales</taxon>
        <taxon>Oscillospiraceae</taxon>
        <taxon>Ruminococcus</taxon>
    </lineage>
</organism>
<protein>
    <recommendedName>
        <fullName evidence="3">DUF2007 domain-containing protein</fullName>
    </recommendedName>
</protein>
<sequence length="87" mass="10129">MFWKKKEVFLSNNVELFGQVLQELKQAGIACETKQVNMGTQNRSRGIFLGRVGEKVNLEIMYYVYVSREDVSKAKHVISDMQKRNSR</sequence>
<accession>A0ABY5VDH2</accession>
<evidence type="ECO:0000313" key="2">
    <source>
        <dbReference type="Proteomes" id="UP001060164"/>
    </source>
</evidence>
<dbReference type="RefSeq" id="WP_028529399.1">
    <property type="nucleotide sequence ID" value="NZ_CABLBR010000024.1"/>
</dbReference>
<name>A0ABY5VDH2_9FIRM</name>
<reference evidence="1" key="1">
    <citation type="journal article" date="2022" name="Cell">
        <title>Design, construction, and in vivo augmentation of a complex gut microbiome.</title>
        <authorList>
            <person name="Cheng A.G."/>
            <person name="Ho P.Y."/>
            <person name="Aranda-Diaz A."/>
            <person name="Jain S."/>
            <person name="Yu F.B."/>
            <person name="Meng X."/>
            <person name="Wang M."/>
            <person name="Iakiviak M."/>
            <person name="Nagashima K."/>
            <person name="Zhao A."/>
            <person name="Murugkar P."/>
            <person name="Patil A."/>
            <person name="Atabakhsh K."/>
            <person name="Weakley A."/>
            <person name="Yan J."/>
            <person name="Brumbaugh A.R."/>
            <person name="Higginbottom S."/>
            <person name="Dimas A."/>
            <person name="Shiver A.L."/>
            <person name="Deutschbauer A."/>
            <person name="Neff N."/>
            <person name="Sonnenburg J.L."/>
            <person name="Huang K.C."/>
            <person name="Fischbach M.A."/>
        </authorList>
    </citation>
    <scope>NUCLEOTIDE SEQUENCE</scope>
    <source>
        <strain evidence="1">DSM 19829</strain>
    </source>
</reference>
<evidence type="ECO:0000313" key="1">
    <source>
        <dbReference type="EMBL" id="UWP58286.1"/>
    </source>
</evidence>
<proteinExistence type="predicted"/>
<dbReference type="Proteomes" id="UP001060164">
    <property type="component" value="Chromosome"/>
</dbReference>
<keyword evidence="2" id="KW-1185">Reference proteome</keyword>